<evidence type="ECO:0000256" key="1">
    <source>
        <dbReference type="SAM" id="Phobius"/>
    </source>
</evidence>
<keyword evidence="1" id="KW-0472">Membrane</keyword>
<gene>
    <name evidence="2" type="ORF">XH99_14150</name>
</gene>
<evidence type="ECO:0000313" key="3">
    <source>
        <dbReference type="Proteomes" id="UP000289546"/>
    </source>
</evidence>
<dbReference type="Proteomes" id="UP000289546">
    <property type="component" value="Unassembled WGS sequence"/>
</dbReference>
<sequence>MGTGFGAYINSSGTPGLSGFARLMAHGLLGAGSLVNGVLLAGPLALLVVLGECRGLAPNICDGFF</sequence>
<dbReference type="EMBL" id="LBJQ01000073">
    <property type="protein sequence ID" value="RXH28942.1"/>
    <property type="molecule type" value="Genomic_DNA"/>
</dbReference>
<keyword evidence="3" id="KW-1185">Reference proteome</keyword>
<evidence type="ECO:0000313" key="2">
    <source>
        <dbReference type="EMBL" id="RXH28942.1"/>
    </source>
</evidence>
<accession>A0A4V1L278</accession>
<keyword evidence="1" id="KW-0812">Transmembrane</keyword>
<reference evidence="2 3" key="1">
    <citation type="submission" date="2015-04" db="EMBL/GenBank/DDBJ databases">
        <title>Comparative genomics of rhizobia nodulating Arachis hypogaea in China.</title>
        <authorList>
            <person name="Li Y."/>
        </authorList>
    </citation>
    <scope>NUCLEOTIDE SEQUENCE [LARGE SCALE GENOMIC DNA]</scope>
    <source>
        <strain evidence="2 3">CCBAU 51757</strain>
    </source>
</reference>
<feature type="transmembrane region" description="Helical" evidence="1">
    <location>
        <begin position="28"/>
        <end position="50"/>
    </location>
</feature>
<dbReference type="AlphaFoldDB" id="A0A4V1L278"/>
<comment type="caution">
    <text evidence="2">The sequence shown here is derived from an EMBL/GenBank/DDBJ whole genome shotgun (WGS) entry which is preliminary data.</text>
</comment>
<protein>
    <submittedName>
        <fullName evidence="2">Uncharacterized protein</fullName>
    </submittedName>
</protein>
<name>A0A4V1L278_9BRAD</name>
<keyword evidence="1" id="KW-1133">Transmembrane helix</keyword>
<proteinExistence type="predicted"/>
<organism evidence="2 3">
    <name type="scientific">Bradyrhizobium nanningense</name>
    <dbReference type="NCBI Taxonomy" id="1325118"/>
    <lineage>
        <taxon>Bacteria</taxon>
        <taxon>Pseudomonadati</taxon>
        <taxon>Pseudomonadota</taxon>
        <taxon>Alphaproteobacteria</taxon>
        <taxon>Hyphomicrobiales</taxon>
        <taxon>Nitrobacteraceae</taxon>
        <taxon>Bradyrhizobium</taxon>
    </lineage>
</organism>